<dbReference type="Proteomes" id="UP000000245">
    <property type="component" value="Chromosome"/>
</dbReference>
<organism evidence="7 8">
    <name type="scientific">Acidiphilium cryptum (strain JF-5)</name>
    <dbReference type="NCBI Taxonomy" id="349163"/>
    <lineage>
        <taxon>Bacteria</taxon>
        <taxon>Pseudomonadati</taxon>
        <taxon>Pseudomonadota</taxon>
        <taxon>Alphaproteobacteria</taxon>
        <taxon>Acetobacterales</taxon>
        <taxon>Acidocellaceae</taxon>
        <taxon>Acidiphilium</taxon>
    </lineage>
</organism>
<name>A5FUS1_ACICJ</name>
<dbReference type="Pfam" id="PF07219">
    <property type="entry name" value="HemY_N"/>
    <property type="match status" value="1"/>
</dbReference>
<feature type="domain" description="HemY N-terminal" evidence="6">
    <location>
        <begin position="26"/>
        <end position="132"/>
    </location>
</feature>
<sequence length="394" mass="41791">MLRAFRFALVAITLLGIAWFLAGLQGHVTVEIGTYAATASTPVAILLLVLLIVVVVLVLGLLRGALSLPRRISVRRGRARRDAADSAALRALSALAAGDTEAAAGHARTARRHAPEAPLTLYVSAETARQAGDAAGAEALFSNLAKHGDAGFLGWRGLLTARPLPQDDPDRLARSAEQARQAAASYPNSAWLREQRVRIALGQGRFSEAARLATDPAARAALAIMASREVAGEPLAIDWARDAVRLAPGLPEAHLALFEARAKAGQAWRAKRALKRGWRIAPHPDLADAWLAALTSPLERATAAAKLAELNPGHPESEALLARTARAANLVGEAERHERHGGGKGVWVCATCDTEHEAWQPTCRKCGAIGSLGWLRRTNPESTPRLLPAPQPAA</sequence>
<evidence type="ECO:0000256" key="5">
    <source>
        <dbReference type="SAM" id="Phobius"/>
    </source>
</evidence>
<evidence type="ECO:0000313" key="7">
    <source>
        <dbReference type="EMBL" id="ABQ29353.1"/>
    </source>
</evidence>
<dbReference type="Gene3D" id="1.25.40.10">
    <property type="entry name" value="Tetratricopeptide repeat domain"/>
    <property type="match status" value="1"/>
</dbReference>
<evidence type="ECO:0000313" key="8">
    <source>
        <dbReference type="Proteomes" id="UP000000245"/>
    </source>
</evidence>
<evidence type="ECO:0000256" key="2">
    <source>
        <dbReference type="ARBA" id="ARBA00022692"/>
    </source>
</evidence>
<proteinExistence type="predicted"/>
<comment type="subcellular location">
    <subcellularLocation>
        <location evidence="1">Membrane</location>
    </subcellularLocation>
</comment>
<keyword evidence="3 5" id="KW-1133">Transmembrane helix</keyword>
<keyword evidence="8" id="KW-1185">Reference proteome</keyword>
<reference evidence="7 8" key="1">
    <citation type="submission" date="2007-05" db="EMBL/GenBank/DDBJ databases">
        <title>Complete sequence of chromosome of Acidiphilium cryptum JF-5.</title>
        <authorList>
            <consortium name="US DOE Joint Genome Institute"/>
            <person name="Copeland A."/>
            <person name="Lucas S."/>
            <person name="Lapidus A."/>
            <person name="Barry K."/>
            <person name="Detter J.C."/>
            <person name="Glavina del Rio T."/>
            <person name="Hammon N."/>
            <person name="Israni S."/>
            <person name="Dalin E."/>
            <person name="Tice H."/>
            <person name="Pitluck S."/>
            <person name="Sims D."/>
            <person name="Brettin T."/>
            <person name="Bruce D."/>
            <person name="Han C."/>
            <person name="Schmutz J."/>
            <person name="Larimer F."/>
            <person name="Land M."/>
            <person name="Hauser L."/>
            <person name="Kyrpides N."/>
            <person name="Kim E."/>
            <person name="Magnuson T."/>
            <person name="Richardson P."/>
        </authorList>
    </citation>
    <scope>NUCLEOTIDE SEQUENCE [LARGE SCALE GENOMIC DNA]</scope>
    <source>
        <strain evidence="7 8">JF-5</strain>
    </source>
</reference>
<evidence type="ECO:0000256" key="4">
    <source>
        <dbReference type="ARBA" id="ARBA00023136"/>
    </source>
</evidence>
<dbReference type="InterPro" id="IPR010817">
    <property type="entry name" value="HemY_N"/>
</dbReference>
<dbReference type="GO" id="GO:0016020">
    <property type="term" value="C:membrane"/>
    <property type="evidence" value="ECO:0007669"/>
    <property type="project" value="UniProtKB-SubCell"/>
</dbReference>
<dbReference type="SUPFAM" id="SSF48452">
    <property type="entry name" value="TPR-like"/>
    <property type="match status" value="1"/>
</dbReference>
<dbReference type="KEGG" id="acr:Acry_0125"/>
<gene>
    <name evidence="7" type="ordered locus">Acry_0125</name>
</gene>
<dbReference type="STRING" id="349163.Acry_0125"/>
<accession>A5FUS1</accession>
<dbReference type="HOGENOM" id="CLU_028454_0_0_5"/>
<dbReference type="RefSeq" id="WP_007424611.1">
    <property type="nucleotide sequence ID" value="NC_009484.1"/>
</dbReference>
<keyword evidence="4 5" id="KW-0472">Membrane</keyword>
<feature type="transmembrane region" description="Helical" evidence="5">
    <location>
        <begin position="42"/>
        <end position="66"/>
    </location>
</feature>
<protein>
    <submittedName>
        <fullName evidence="7">HemY domain protein</fullName>
    </submittedName>
</protein>
<dbReference type="EMBL" id="CP000697">
    <property type="protein sequence ID" value="ABQ29353.1"/>
    <property type="molecule type" value="Genomic_DNA"/>
</dbReference>
<dbReference type="InterPro" id="IPR011990">
    <property type="entry name" value="TPR-like_helical_dom_sf"/>
</dbReference>
<keyword evidence="2 5" id="KW-0812">Transmembrane</keyword>
<dbReference type="AlphaFoldDB" id="A5FUS1"/>
<evidence type="ECO:0000256" key="3">
    <source>
        <dbReference type="ARBA" id="ARBA00022989"/>
    </source>
</evidence>
<evidence type="ECO:0000259" key="6">
    <source>
        <dbReference type="Pfam" id="PF07219"/>
    </source>
</evidence>
<evidence type="ECO:0000256" key="1">
    <source>
        <dbReference type="ARBA" id="ARBA00004370"/>
    </source>
</evidence>
<dbReference type="eggNOG" id="COG3898">
    <property type="taxonomic scope" value="Bacteria"/>
</dbReference>